<feature type="transmembrane region" description="Helical" evidence="2">
    <location>
        <begin position="259"/>
        <end position="286"/>
    </location>
</feature>
<feature type="transmembrane region" description="Helical" evidence="2">
    <location>
        <begin position="26"/>
        <end position="46"/>
    </location>
</feature>
<protein>
    <recommendedName>
        <fullName evidence="5">EamA domain-containing protein</fullName>
    </recommendedName>
</protein>
<feature type="transmembrane region" description="Helical" evidence="2">
    <location>
        <begin position="193"/>
        <end position="214"/>
    </location>
</feature>
<keyword evidence="2" id="KW-0812">Transmembrane</keyword>
<evidence type="ECO:0000256" key="1">
    <source>
        <dbReference type="SAM" id="MobiDB-lite"/>
    </source>
</evidence>
<keyword evidence="2" id="KW-1133">Transmembrane helix</keyword>
<evidence type="ECO:0000313" key="3">
    <source>
        <dbReference type="EMBL" id="KAK7239227.1"/>
    </source>
</evidence>
<sequence>MDDDDDDDDERPIEEGGAGRRYGWPLFFLATVFGAVSWTTTAAVVLELKRSLGTSVASTVEIALFTTWATSLGASLSLVVELCCGASTRGVLARLGPATSEAPPFVALYLGYMLLQGCALLFVSATVVALDSSASMVLWSAALSAAYLGAAPTRNELAGLGLIAGALLVVGGAEEALGGGDDDGALASLSADASIGVGAAFAMGALYAGTNVLYERVLTARGDAVPALALNGVVCASCFLLLTGVAYPALGAAGVLDSGWAWLGAIRGTPGMAALFPAFVASKLLWYSLETLLVKDMGAIWTAISGVALIPLLWLTELVAHYAFDAFFGVSWTTPDSWCQLAALFALVLGAVIYYGLWVVVPEPEETDAAPSPKPAAEPLMGPSRVKYDARQRA</sequence>
<evidence type="ECO:0008006" key="5">
    <source>
        <dbReference type="Google" id="ProtNLM"/>
    </source>
</evidence>
<keyword evidence="2" id="KW-0472">Membrane</keyword>
<feature type="transmembrane region" description="Helical" evidence="2">
    <location>
        <begin position="298"/>
        <end position="320"/>
    </location>
</feature>
<feature type="transmembrane region" description="Helical" evidence="2">
    <location>
        <begin position="226"/>
        <end position="247"/>
    </location>
</feature>
<keyword evidence="4" id="KW-1185">Reference proteome</keyword>
<feature type="transmembrane region" description="Helical" evidence="2">
    <location>
        <begin position="157"/>
        <end position="173"/>
    </location>
</feature>
<feature type="transmembrane region" description="Helical" evidence="2">
    <location>
        <begin position="133"/>
        <end position="150"/>
    </location>
</feature>
<evidence type="ECO:0000313" key="4">
    <source>
        <dbReference type="Proteomes" id="UP001363151"/>
    </source>
</evidence>
<dbReference type="Proteomes" id="UP001363151">
    <property type="component" value="Unassembled WGS sequence"/>
</dbReference>
<comment type="caution">
    <text evidence="3">The sequence shown here is derived from an EMBL/GenBank/DDBJ whole genome shotgun (WGS) entry which is preliminary data.</text>
</comment>
<dbReference type="EMBL" id="JBBJCI010000225">
    <property type="protein sequence ID" value="KAK7239227.1"/>
    <property type="molecule type" value="Genomic_DNA"/>
</dbReference>
<feature type="transmembrane region" description="Helical" evidence="2">
    <location>
        <begin position="105"/>
        <end position="127"/>
    </location>
</feature>
<feature type="transmembrane region" description="Helical" evidence="2">
    <location>
        <begin position="340"/>
        <end position="361"/>
    </location>
</feature>
<gene>
    <name evidence="3" type="ORF">SO694_00024334</name>
</gene>
<evidence type="ECO:0000256" key="2">
    <source>
        <dbReference type="SAM" id="Phobius"/>
    </source>
</evidence>
<reference evidence="3 4" key="1">
    <citation type="submission" date="2024-03" db="EMBL/GenBank/DDBJ databases">
        <title>Aureococcus anophagefferens CCMP1851 and Kratosvirus quantuckense: Draft genome of a second virus-susceptible host strain in the model system.</title>
        <authorList>
            <person name="Chase E."/>
            <person name="Truchon A.R."/>
            <person name="Schepens W."/>
            <person name="Wilhelm S.W."/>
        </authorList>
    </citation>
    <scope>NUCLEOTIDE SEQUENCE [LARGE SCALE GENOMIC DNA]</scope>
    <source>
        <strain evidence="3 4">CCMP1851</strain>
    </source>
</reference>
<accession>A0ABR1FVE5</accession>
<feature type="region of interest" description="Disordered" evidence="1">
    <location>
        <begin position="365"/>
        <end position="394"/>
    </location>
</feature>
<organism evidence="3 4">
    <name type="scientific">Aureococcus anophagefferens</name>
    <name type="common">Harmful bloom alga</name>
    <dbReference type="NCBI Taxonomy" id="44056"/>
    <lineage>
        <taxon>Eukaryota</taxon>
        <taxon>Sar</taxon>
        <taxon>Stramenopiles</taxon>
        <taxon>Ochrophyta</taxon>
        <taxon>Pelagophyceae</taxon>
        <taxon>Pelagomonadales</taxon>
        <taxon>Pelagomonadaceae</taxon>
        <taxon>Aureococcus</taxon>
    </lineage>
</organism>
<proteinExistence type="predicted"/>
<name>A0ABR1FVE5_AURAN</name>